<feature type="region of interest" description="Disordered" evidence="9">
    <location>
        <begin position="1"/>
        <end position="58"/>
    </location>
</feature>
<dbReference type="Gene3D" id="1.20.5.300">
    <property type="match status" value="1"/>
</dbReference>
<feature type="compositionally biased region" description="Basic residues" evidence="9">
    <location>
        <begin position="268"/>
        <end position="278"/>
    </location>
</feature>
<keyword evidence="6" id="KW-0112">Calmodulin-binding</keyword>
<keyword evidence="5" id="KW-0677">Repeat</keyword>
<evidence type="ECO:0000313" key="12">
    <source>
        <dbReference type="Proteomes" id="UP000257200"/>
    </source>
</evidence>
<dbReference type="AlphaFoldDB" id="A0A3Q1G2Y5"/>
<dbReference type="STRING" id="80966.ENSAPOP00000024183"/>
<comment type="subcellular location">
    <subcellularLocation>
        <location evidence="1">Cytoplasm</location>
    </subcellularLocation>
</comment>
<feature type="domain" description="Striatin N-terminal" evidence="10">
    <location>
        <begin position="62"/>
        <end position="190"/>
    </location>
</feature>
<feature type="compositionally biased region" description="Basic and acidic residues" evidence="9">
    <location>
        <begin position="224"/>
        <end position="234"/>
    </location>
</feature>
<comment type="similarity">
    <text evidence="2">Belongs to the WD repeat striatin family.</text>
</comment>
<feature type="region of interest" description="Disordered" evidence="9">
    <location>
        <begin position="206"/>
        <end position="325"/>
    </location>
</feature>
<proteinExistence type="inferred from homology"/>
<dbReference type="Ensembl" id="ENSAPOT00000009436.1">
    <property type="protein sequence ID" value="ENSAPOP00000024183.1"/>
    <property type="gene ID" value="ENSAPOG00000006439.1"/>
</dbReference>
<evidence type="ECO:0000256" key="4">
    <source>
        <dbReference type="ARBA" id="ARBA00022553"/>
    </source>
</evidence>
<evidence type="ECO:0000313" key="11">
    <source>
        <dbReference type="Ensembl" id="ENSAPOP00000024183.1"/>
    </source>
</evidence>
<organism evidence="11 12">
    <name type="scientific">Acanthochromis polyacanthus</name>
    <name type="common">spiny chromis</name>
    <dbReference type="NCBI Taxonomy" id="80966"/>
    <lineage>
        <taxon>Eukaryota</taxon>
        <taxon>Metazoa</taxon>
        <taxon>Chordata</taxon>
        <taxon>Craniata</taxon>
        <taxon>Vertebrata</taxon>
        <taxon>Euteleostomi</taxon>
        <taxon>Actinopterygii</taxon>
        <taxon>Neopterygii</taxon>
        <taxon>Teleostei</taxon>
        <taxon>Neoteleostei</taxon>
        <taxon>Acanthomorphata</taxon>
        <taxon>Ovalentaria</taxon>
        <taxon>Pomacentridae</taxon>
        <taxon>Acanthochromis</taxon>
    </lineage>
</organism>
<feature type="compositionally biased region" description="Acidic residues" evidence="9">
    <location>
        <begin position="246"/>
        <end position="264"/>
    </location>
</feature>
<feature type="coiled-coil region" evidence="8">
    <location>
        <begin position="81"/>
        <end position="129"/>
    </location>
</feature>
<keyword evidence="12" id="KW-1185">Reference proteome</keyword>
<evidence type="ECO:0000256" key="5">
    <source>
        <dbReference type="ARBA" id="ARBA00022737"/>
    </source>
</evidence>
<evidence type="ECO:0000256" key="7">
    <source>
        <dbReference type="ARBA" id="ARBA00023054"/>
    </source>
</evidence>
<dbReference type="FunFam" id="1.20.5.300:FF:000001">
    <property type="entry name" value="striatin isoform X1"/>
    <property type="match status" value="1"/>
</dbReference>
<keyword evidence="7 8" id="KW-0175">Coiled coil</keyword>
<evidence type="ECO:0000256" key="1">
    <source>
        <dbReference type="ARBA" id="ARBA00004496"/>
    </source>
</evidence>
<accession>A0A3Q1G2Y5</accession>
<dbReference type="GO" id="GO:0070016">
    <property type="term" value="F:armadillo repeat domain binding"/>
    <property type="evidence" value="ECO:0007669"/>
    <property type="project" value="TreeGrafter"/>
</dbReference>
<keyword evidence="3" id="KW-0963">Cytoplasm</keyword>
<dbReference type="Pfam" id="PF08232">
    <property type="entry name" value="Striatin"/>
    <property type="match status" value="1"/>
</dbReference>
<protein>
    <submittedName>
        <fullName evidence="11">Striatin, calmodulin binding protein 3</fullName>
    </submittedName>
</protein>
<dbReference type="InterPro" id="IPR051488">
    <property type="entry name" value="WD_repeat_striatin"/>
</dbReference>
<dbReference type="InterPro" id="IPR013258">
    <property type="entry name" value="Striatin_N"/>
</dbReference>
<dbReference type="PANTHER" id="PTHR15653:SF3">
    <property type="entry name" value="STRIATIN-3"/>
    <property type="match status" value="1"/>
</dbReference>
<feature type="compositionally biased region" description="Polar residues" evidence="9">
    <location>
        <begin position="206"/>
        <end position="221"/>
    </location>
</feature>
<evidence type="ECO:0000256" key="2">
    <source>
        <dbReference type="ARBA" id="ARBA00009616"/>
    </source>
</evidence>
<dbReference type="GO" id="GO:0005737">
    <property type="term" value="C:cytoplasm"/>
    <property type="evidence" value="ECO:0007669"/>
    <property type="project" value="UniProtKB-SubCell"/>
</dbReference>
<evidence type="ECO:0000256" key="8">
    <source>
        <dbReference type="SAM" id="Coils"/>
    </source>
</evidence>
<dbReference type="GeneTree" id="ENSGT00950000183095"/>
<evidence type="ECO:0000256" key="3">
    <source>
        <dbReference type="ARBA" id="ARBA00022490"/>
    </source>
</evidence>
<reference evidence="11" key="2">
    <citation type="submission" date="2025-09" db="UniProtKB">
        <authorList>
            <consortium name="Ensembl"/>
        </authorList>
    </citation>
    <scope>IDENTIFICATION</scope>
</reference>
<name>A0A3Q1G2Y5_9TELE</name>
<evidence type="ECO:0000259" key="10">
    <source>
        <dbReference type="Pfam" id="PF08232"/>
    </source>
</evidence>
<feature type="compositionally biased region" description="Gly residues" evidence="9">
    <location>
        <begin position="1"/>
        <end position="14"/>
    </location>
</feature>
<evidence type="ECO:0000256" key="9">
    <source>
        <dbReference type="SAM" id="MobiDB-lite"/>
    </source>
</evidence>
<dbReference type="GO" id="GO:0005516">
    <property type="term" value="F:calmodulin binding"/>
    <property type="evidence" value="ECO:0007669"/>
    <property type="project" value="UniProtKB-KW"/>
</dbReference>
<dbReference type="GO" id="GO:0030425">
    <property type="term" value="C:dendrite"/>
    <property type="evidence" value="ECO:0007669"/>
    <property type="project" value="TreeGrafter"/>
</dbReference>
<reference evidence="11" key="1">
    <citation type="submission" date="2025-08" db="UniProtKB">
        <authorList>
            <consortium name="Ensembl"/>
        </authorList>
    </citation>
    <scope>IDENTIFICATION</scope>
</reference>
<dbReference type="InParanoid" id="A0A3Q1G2Y5"/>
<dbReference type="GO" id="GO:0044877">
    <property type="term" value="F:protein-containing complex binding"/>
    <property type="evidence" value="ECO:0007669"/>
    <property type="project" value="TreeGrafter"/>
</dbReference>
<dbReference type="PANTHER" id="PTHR15653">
    <property type="entry name" value="STRIATIN"/>
    <property type="match status" value="1"/>
</dbReference>
<dbReference type="GO" id="GO:0051721">
    <property type="term" value="F:protein phosphatase 2A binding"/>
    <property type="evidence" value="ECO:0007669"/>
    <property type="project" value="TreeGrafter"/>
</dbReference>
<dbReference type="Proteomes" id="UP000257200">
    <property type="component" value="Unplaced"/>
</dbReference>
<evidence type="ECO:0000256" key="6">
    <source>
        <dbReference type="ARBA" id="ARBA00022860"/>
    </source>
</evidence>
<keyword evidence="4" id="KW-0597">Phosphoprotein</keyword>
<sequence length="353" mass="39442">MDELPGGGGGGGAAGSPRQQQPPPQQQQQQPGSSTPIGAGGGGGVMVPHQPDELPRPQQQYTIPGILHYIQHEWARFEMERAHWEVERAELQARIAFLQGERKGQENLKNDLVRRIKMLEYALKQERAKYHKLKYGTELNQGEMKMPSFESDTKDSEVSAVPANSQLTWKQGRQLLRQYLQEVGYTDTILDVRTQRVRSLLGLSGSEQNGSVENKNLQHLINGTERRKDSKRSPGDVLETFNFLENTEDSDEDEDEEGDLMDDISTDKHHRAKKHKTKVGNEGLASEDDADTEEALKEFDFLVTAEDGEGAGEARSSGDGTEWGEDRSLIITNNLRENKSPIITNNLRINAGQ</sequence>